<dbReference type="PANTHER" id="PTHR24221:SF654">
    <property type="entry name" value="ATP-BINDING CASSETTE SUB-FAMILY B MEMBER 6"/>
    <property type="match status" value="1"/>
</dbReference>
<evidence type="ECO:0000259" key="10">
    <source>
        <dbReference type="PROSITE" id="PS50929"/>
    </source>
</evidence>
<reference evidence="11 12" key="1">
    <citation type="journal article" date="2018" name="Int. J. Syst. Evol. Microbiol.">
        <title>Uliginosibacterium sediminicola sp. nov., isolated from freshwater sediment.</title>
        <authorList>
            <person name="Hwang W.M."/>
            <person name="Kim S.M."/>
            <person name="Kang K."/>
            <person name="Ahn T.Y."/>
        </authorList>
    </citation>
    <scope>NUCLEOTIDE SEQUENCE [LARGE SCALE GENOMIC DNA]</scope>
    <source>
        <strain evidence="11 12">M1-21</strain>
    </source>
</reference>
<dbReference type="Gene3D" id="3.40.50.300">
    <property type="entry name" value="P-loop containing nucleotide triphosphate hydrolases"/>
    <property type="match status" value="1"/>
</dbReference>
<accession>A0ABU9Z3C6</accession>
<dbReference type="InterPro" id="IPR027417">
    <property type="entry name" value="P-loop_NTPase"/>
</dbReference>
<organism evidence="11 12">
    <name type="scientific">Uliginosibacterium sediminicola</name>
    <dbReference type="NCBI Taxonomy" id="2024550"/>
    <lineage>
        <taxon>Bacteria</taxon>
        <taxon>Pseudomonadati</taxon>
        <taxon>Pseudomonadota</taxon>
        <taxon>Betaproteobacteria</taxon>
        <taxon>Rhodocyclales</taxon>
        <taxon>Zoogloeaceae</taxon>
        <taxon>Uliginosibacterium</taxon>
    </lineage>
</organism>
<dbReference type="SUPFAM" id="SSF52540">
    <property type="entry name" value="P-loop containing nucleoside triphosphate hydrolases"/>
    <property type="match status" value="1"/>
</dbReference>
<dbReference type="Proteomes" id="UP001410394">
    <property type="component" value="Unassembled WGS sequence"/>
</dbReference>
<evidence type="ECO:0000256" key="4">
    <source>
        <dbReference type="ARBA" id="ARBA00022741"/>
    </source>
</evidence>
<evidence type="ECO:0000256" key="5">
    <source>
        <dbReference type="ARBA" id="ARBA00022840"/>
    </source>
</evidence>
<evidence type="ECO:0000256" key="1">
    <source>
        <dbReference type="ARBA" id="ARBA00004651"/>
    </source>
</evidence>
<dbReference type="InterPro" id="IPR003439">
    <property type="entry name" value="ABC_transporter-like_ATP-bd"/>
</dbReference>
<dbReference type="InterPro" id="IPR039421">
    <property type="entry name" value="Type_1_exporter"/>
</dbReference>
<dbReference type="InterPro" id="IPR017871">
    <property type="entry name" value="ABC_transporter-like_CS"/>
</dbReference>
<gene>
    <name evidence="11" type="ORF">ABDB84_18720</name>
</gene>
<dbReference type="PANTHER" id="PTHR24221">
    <property type="entry name" value="ATP-BINDING CASSETTE SUB-FAMILY B"/>
    <property type="match status" value="1"/>
</dbReference>
<name>A0ABU9Z3C6_9RHOO</name>
<feature type="transmembrane region" description="Helical" evidence="8">
    <location>
        <begin position="151"/>
        <end position="182"/>
    </location>
</feature>
<evidence type="ECO:0000313" key="12">
    <source>
        <dbReference type="Proteomes" id="UP001410394"/>
    </source>
</evidence>
<keyword evidence="6 8" id="KW-1133">Transmembrane helix</keyword>
<dbReference type="EMBL" id="JBDIVE010000014">
    <property type="protein sequence ID" value="MEN3070524.1"/>
    <property type="molecule type" value="Genomic_DNA"/>
</dbReference>
<comment type="caution">
    <text evidence="11">The sequence shown here is derived from an EMBL/GenBank/DDBJ whole genome shotgun (WGS) entry which is preliminary data.</text>
</comment>
<dbReference type="PROSITE" id="PS50893">
    <property type="entry name" value="ABC_TRANSPORTER_2"/>
    <property type="match status" value="1"/>
</dbReference>
<evidence type="ECO:0000256" key="6">
    <source>
        <dbReference type="ARBA" id="ARBA00022989"/>
    </source>
</evidence>
<dbReference type="InterPro" id="IPR011527">
    <property type="entry name" value="ABC1_TM_dom"/>
</dbReference>
<feature type="transmembrane region" description="Helical" evidence="8">
    <location>
        <begin position="26"/>
        <end position="51"/>
    </location>
</feature>
<keyword evidence="3 8" id="KW-0812">Transmembrane</keyword>
<dbReference type="PROSITE" id="PS00211">
    <property type="entry name" value="ABC_TRANSPORTER_1"/>
    <property type="match status" value="1"/>
</dbReference>
<keyword evidence="4" id="KW-0547">Nucleotide-binding</keyword>
<dbReference type="SUPFAM" id="SSF90123">
    <property type="entry name" value="ABC transporter transmembrane region"/>
    <property type="match status" value="1"/>
</dbReference>
<comment type="subcellular location">
    <subcellularLocation>
        <location evidence="1">Cell membrane</location>
        <topology evidence="1">Multi-pass membrane protein</topology>
    </subcellularLocation>
</comment>
<dbReference type="Gene3D" id="1.20.1560.10">
    <property type="entry name" value="ABC transporter type 1, transmembrane domain"/>
    <property type="match status" value="1"/>
</dbReference>
<dbReference type="SMART" id="SM00382">
    <property type="entry name" value="AAA"/>
    <property type="match status" value="1"/>
</dbReference>
<sequence>MSAADFRLRKVPRSIAFFLGEDRRAYLLHLSIFLAGQSYELLPPLLIGLMVNFLLDYRSGQSLWPLAGIILFLAVSSAINAVLRLRSRRRLGQYVVNARSRARMWGFARLLDQSLAWHQREGTGNKAQRVLTGSDAVGEWVGVHNDLVPPLVAFAGIAIACAILHPLTILFFVAFVAGLLLIELHFDRKVAALSQRVNAANEQSSGTFVEVTANVLAVKALGAAAGMNAQLATREAASRNLAHERVRLRTSKWMWFQVHSSIALALFLAGVSAAVLQGALSVGMVLTYTQYFAGLRSATTTLADRFQVLAERFVDLSRLMPLFDDTHCFVDGNRDFPADWQSLSLQQVSYRHDSAREDSGLVDASFSIRRGEHVGVAGRSGSGKSTLLRLLLGLHRPQAGKILVDALDSLDIRHASLTEQVAVVLQETELFNLSLRDNVCVMREVPGAVFDAACHVACLDELIARLPQGLDTPLGERGYALSGGERQRIGIARALCRPFSLLLLDEATSALDVETEAQVLQRLRAHLAKDVTIISVAHRPAALAQLDRVLVFEAGRVVEREG</sequence>
<evidence type="ECO:0000256" key="3">
    <source>
        <dbReference type="ARBA" id="ARBA00022692"/>
    </source>
</evidence>
<dbReference type="PROSITE" id="PS50929">
    <property type="entry name" value="ABC_TM1F"/>
    <property type="match status" value="1"/>
</dbReference>
<keyword evidence="2" id="KW-1003">Cell membrane</keyword>
<keyword evidence="7 8" id="KW-0472">Membrane</keyword>
<feature type="domain" description="ABC transporter" evidence="9">
    <location>
        <begin position="343"/>
        <end position="562"/>
    </location>
</feature>
<evidence type="ECO:0000313" key="11">
    <source>
        <dbReference type="EMBL" id="MEN3070524.1"/>
    </source>
</evidence>
<dbReference type="GO" id="GO:0005524">
    <property type="term" value="F:ATP binding"/>
    <property type="evidence" value="ECO:0007669"/>
    <property type="project" value="UniProtKB-KW"/>
</dbReference>
<dbReference type="Pfam" id="PF00664">
    <property type="entry name" value="ABC_membrane"/>
    <property type="match status" value="1"/>
</dbReference>
<keyword evidence="12" id="KW-1185">Reference proteome</keyword>
<dbReference type="InterPro" id="IPR036640">
    <property type="entry name" value="ABC1_TM_sf"/>
</dbReference>
<dbReference type="Pfam" id="PF00005">
    <property type="entry name" value="ABC_tran"/>
    <property type="match status" value="1"/>
</dbReference>
<dbReference type="InterPro" id="IPR003593">
    <property type="entry name" value="AAA+_ATPase"/>
</dbReference>
<feature type="domain" description="ABC transmembrane type-1" evidence="10">
    <location>
        <begin position="40"/>
        <end position="311"/>
    </location>
</feature>
<dbReference type="RefSeq" id="WP_345921300.1">
    <property type="nucleotide sequence ID" value="NZ_JBDIVE010000014.1"/>
</dbReference>
<proteinExistence type="predicted"/>
<protein>
    <submittedName>
        <fullName evidence="11">ABC transporter ATP-binding protein</fullName>
    </submittedName>
</protein>
<feature type="transmembrane region" description="Helical" evidence="8">
    <location>
        <begin position="63"/>
        <end position="83"/>
    </location>
</feature>
<keyword evidence="5 11" id="KW-0067">ATP-binding</keyword>
<evidence type="ECO:0000259" key="9">
    <source>
        <dbReference type="PROSITE" id="PS50893"/>
    </source>
</evidence>
<feature type="transmembrane region" description="Helical" evidence="8">
    <location>
        <begin position="262"/>
        <end position="286"/>
    </location>
</feature>
<evidence type="ECO:0000256" key="7">
    <source>
        <dbReference type="ARBA" id="ARBA00023136"/>
    </source>
</evidence>
<evidence type="ECO:0000256" key="8">
    <source>
        <dbReference type="SAM" id="Phobius"/>
    </source>
</evidence>
<evidence type="ECO:0000256" key="2">
    <source>
        <dbReference type="ARBA" id="ARBA00022475"/>
    </source>
</evidence>